<keyword evidence="3" id="KW-1185">Reference proteome</keyword>
<evidence type="ECO:0000313" key="2">
    <source>
        <dbReference type="EMBL" id="MDQ1026034.1"/>
    </source>
</evidence>
<dbReference type="GO" id="GO:0016301">
    <property type="term" value="F:kinase activity"/>
    <property type="evidence" value="ECO:0007669"/>
    <property type="project" value="UniProtKB-KW"/>
</dbReference>
<dbReference type="RefSeq" id="WP_307521348.1">
    <property type="nucleotide sequence ID" value="NZ_JAUSZI010000002.1"/>
</dbReference>
<dbReference type="Proteomes" id="UP001230328">
    <property type="component" value="Unassembled WGS sequence"/>
</dbReference>
<accession>A0ABU0SU27</accession>
<evidence type="ECO:0000256" key="1">
    <source>
        <dbReference type="SAM" id="MobiDB-lite"/>
    </source>
</evidence>
<feature type="compositionally biased region" description="Low complexity" evidence="1">
    <location>
        <begin position="194"/>
        <end position="208"/>
    </location>
</feature>
<reference evidence="2 3" key="1">
    <citation type="submission" date="2023-07" db="EMBL/GenBank/DDBJ databases">
        <title>Comparative genomics of wheat-associated soil bacteria to identify genetic determinants of phenazine resistance.</title>
        <authorList>
            <person name="Mouncey N."/>
        </authorList>
    </citation>
    <scope>NUCLEOTIDE SEQUENCE [LARGE SCALE GENOMIC DNA]</scope>
    <source>
        <strain evidence="2 3">V2I4</strain>
    </source>
</reference>
<feature type="compositionally biased region" description="Acidic residues" evidence="1">
    <location>
        <begin position="273"/>
        <end position="286"/>
    </location>
</feature>
<feature type="compositionally biased region" description="Basic and acidic residues" evidence="1">
    <location>
        <begin position="209"/>
        <end position="237"/>
    </location>
</feature>
<sequence>MPADEVQYAGPAGESRERTGPRHAAPKKPLFTRLHVPAGKAIAIASMPTAILMGMGFTPTLARAEDKPSAKNLTIDEYKDCVDALEEETEEAKDDASPTPSPSASTSTPADDEKEPSASDPSGSDTPGSGSSSDSGSDDKPEPTPSASESKAPAENTEPTPTPTPSASESKNPLDPLGLGEAIKDIFTPDEETATPTPTPSASTPAAEKPAETSADKAEDPVKDTVDKAEDTVKDVTDAATDAAEDTADKAEEAADDATASPTPSPSASSSTDPDDCPAATDDEGGVEQGIPALADDPWQLEASSLLLKGADYQGIVKVKTASGKVKEVLKYVISDGTDIGDLHQTVTDKQAGKTYHVQAGKGTTSTIRDGKTVMYTESISGNLLGLIPITFDPEHPPPLNIPLIYFTKVKVVQAAQFGGTLTVPGMHQFTTD</sequence>
<name>A0ABU0SU27_9ACTN</name>
<proteinExistence type="predicted"/>
<keyword evidence="2" id="KW-0418">Kinase</keyword>
<dbReference type="EMBL" id="JAUSZI010000002">
    <property type="protein sequence ID" value="MDQ1026034.1"/>
    <property type="molecule type" value="Genomic_DNA"/>
</dbReference>
<feature type="compositionally biased region" description="Low complexity" evidence="1">
    <location>
        <begin position="153"/>
        <end position="170"/>
    </location>
</feature>
<feature type="compositionally biased region" description="Low complexity" evidence="1">
    <location>
        <begin position="118"/>
        <end position="135"/>
    </location>
</feature>
<organism evidence="2 3">
    <name type="scientific">Streptomyces umbrinus</name>
    <dbReference type="NCBI Taxonomy" id="67370"/>
    <lineage>
        <taxon>Bacteria</taxon>
        <taxon>Bacillati</taxon>
        <taxon>Actinomycetota</taxon>
        <taxon>Actinomycetes</taxon>
        <taxon>Kitasatosporales</taxon>
        <taxon>Streptomycetaceae</taxon>
        <taxon>Streptomyces</taxon>
        <taxon>Streptomyces phaeochromogenes group</taxon>
    </lineage>
</organism>
<keyword evidence="2" id="KW-0808">Transferase</keyword>
<feature type="region of interest" description="Disordered" evidence="1">
    <location>
        <begin position="81"/>
        <end position="291"/>
    </location>
</feature>
<protein>
    <submittedName>
        <fullName evidence="2">Chemotaxis protein histidine kinase CheA</fullName>
    </submittedName>
</protein>
<gene>
    <name evidence="2" type="ORF">QF035_003616</name>
</gene>
<evidence type="ECO:0000313" key="3">
    <source>
        <dbReference type="Proteomes" id="UP001230328"/>
    </source>
</evidence>
<feature type="region of interest" description="Disordered" evidence="1">
    <location>
        <begin position="1"/>
        <end position="31"/>
    </location>
</feature>
<feature type="compositionally biased region" description="Acidic residues" evidence="1">
    <location>
        <begin position="83"/>
        <end position="93"/>
    </location>
</feature>
<comment type="caution">
    <text evidence="2">The sequence shown here is derived from an EMBL/GenBank/DDBJ whole genome shotgun (WGS) entry which is preliminary data.</text>
</comment>
<feature type="compositionally biased region" description="Low complexity" evidence="1">
    <location>
        <begin position="257"/>
        <end position="272"/>
    </location>
</feature>